<dbReference type="EMBL" id="JMKJ01000499">
    <property type="protein sequence ID" value="KGG50813.1"/>
    <property type="molecule type" value="Genomic_DNA"/>
</dbReference>
<comment type="caution">
    <text evidence="8">The sequence shown here is derived from an EMBL/GenBank/DDBJ whole genome shotgun (WGS) entry which is preliminary data.</text>
</comment>
<evidence type="ECO:0000313" key="9">
    <source>
        <dbReference type="Proteomes" id="UP000029725"/>
    </source>
</evidence>
<evidence type="ECO:0008006" key="10">
    <source>
        <dbReference type="Google" id="ProtNLM"/>
    </source>
</evidence>
<comment type="subcellular location">
    <subcellularLocation>
        <location evidence="1">Membrane</location>
        <topology evidence="1">Multi-pass membrane protein</topology>
    </subcellularLocation>
</comment>
<feature type="transmembrane region" description="Helical" evidence="7">
    <location>
        <begin position="326"/>
        <end position="342"/>
    </location>
</feature>
<dbReference type="PIRSF" id="PIRSF016379">
    <property type="entry name" value="ENT"/>
    <property type="match status" value="1"/>
</dbReference>
<dbReference type="RefSeq" id="XP_013237258.1">
    <property type="nucleotide sequence ID" value="XM_013381804.1"/>
</dbReference>
<keyword evidence="4 7" id="KW-0812">Transmembrane</keyword>
<evidence type="ECO:0000256" key="3">
    <source>
        <dbReference type="ARBA" id="ARBA00022448"/>
    </source>
</evidence>
<dbReference type="PANTHER" id="PTHR10332:SF88">
    <property type="entry name" value="EQUILIBRATIVE NUCLEOSIDE TRANSPORTER 1, ISOFORM A"/>
    <property type="match status" value="1"/>
</dbReference>
<protein>
    <recommendedName>
        <fullName evidence="10">Nucleoside transporter</fullName>
    </recommendedName>
</protein>
<feature type="transmembrane region" description="Helical" evidence="7">
    <location>
        <begin position="442"/>
        <end position="462"/>
    </location>
</feature>
<keyword evidence="3" id="KW-0813">Transport</keyword>
<dbReference type="AlphaFoldDB" id="A0A098VP59"/>
<evidence type="ECO:0000313" key="8">
    <source>
        <dbReference type="EMBL" id="KGG50813.1"/>
    </source>
</evidence>
<feature type="transmembrane region" description="Helical" evidence="7">
    <location>
        <begin position="225"/>
        <end position="248"/>
    </location>
</feature>
<dbReference type="GeneID" id="25260299"/>
<dbReference type="GO" id="GO:0005886">
    <property type="term" value="C:plasma membrane"/>
    <property type="evidence" value="ECO:0007669"/>
    <property type="project" value="TreeGrafter"/>
</dbReference>
<evidence type="ECO:0000256" key="2">
    <source>
        <dbReference type="ARBA" id="ARBA00007965"/>
    </source>
</evidence>
<feature type="transmembrane region" description="Helical" evidence="7">
    <location>
        <begin position="400"/>
        <end position="422"/>
    </location>
</feature>
<accession>A0A098VP59</accession>
<feature type="transmembrane region" description="Helical" evidence="7">
    <location>
        <begin position="126"/>
        <end position="146"/>
    </location>
</feature>
<dbReference type="PANTHER" id="PTHR10332">
    <property type="entry name" value="EQUILIBRATIVE NUCLEOSIDE TRANSPORTER"/>
    <property type="match status" value="1"/>
</dbReference>
<dbReference type="GO" id="GO:0005337">
    <property type="term" value="F:nucleoside transmembrane transporter activity"/>
    <property type="evidence" value="ECO:0007669"/>
    <property type="project" value="InterPro"/>
</dbReference>
<keyword evidence="5 7" id="KW-1133">Transmembrane helix</keyword>
<feature type="transmembrane region" description="Helical" evidence="7">
    <location>
        <begin position="192"/>
        <end position="213"/>
    </location>
</feature>
<comment type="similarity">
    <text evidence="2">Belongs to the SLC29A/ENT transporter (TC 2.A.57) family.</text>
</comment>
<dbReference type="OrthoDB" id="46396at2759"/>
<feature type="transmembrane region" description="Helical" evidence="7">
    <location>
        <begin position="294"/>
        <end position="314"/>
    </location>
</feature>
<evidence type="ECO:0000256" key="1">
    <source>
        <dbReference type="ARBA" id="ARBA00004141"/>
    </source>
</evidence>
<proteinExistence type="inferred from homology"/>
<sequence length="464" mass="51696">MTNFTLLMLHDAPAKAGQDIYRQAKSPQDDAMSSAEQLKSAYKNTTAPKDKWKVNYYIFFFVGFSSLFSWHIFIKNSFFEERFASTIFATTFSNWIARVYMATNLLAMVFLMLLPERLKGSNSLRVSLSFLGNVAVFLAMTVLPPCEWIPDTTYFYITLVCAGLCGFFGGVLQSSLFGMASGFPSSYVQGIMAGQGLAGMVSSVILMAANILAGDSIKSPHEIAINAALYFGLSLFFIVLGYISFMYVQRLEFFKFHSTMSAAPGADLDLSDESIQPPQQGGIFSIFTKMPSALYPPAVFFVLFITLSAFPFIFSNITSSSKSDSFFFRKLFISTGYLLFDVGDYIGKSMPAFGLFYTKSHVFILSSSLLRVVFIPLFMLCNFRDHPDFNAALRIFSSDVIYFSLALLFGLTNGYICSLLFMNAPRTVPEYLREKMGAIMPFFLTVGLALGPFFVGIISLFLKK</sequence>
<dbReference type="VEuPathDB" id="MicrosporidiaDB:DI09_54p50"/>
<feature type="transmembrane region" description="Helical" evidence="7">
    <location>
        <begin position="54"/>
        <end position="74"/>
    </location>
</feature>
<gene>
    <name evidence="8" type="ORF">DI09_54p50</name>
</gene>
<evidence type="ECO:0000256" key="7">
    <source>
        <dbReference type="SAM" id="Phobius"/>
    </source>
</evidence>
<reference evidence="8 9" key="1">
    <citation type="submission" date="2014-04" db="EMBL/GenBank/DDBJ databases">
        <title>A new species of microsporidia sheds light on the evolution of extreme parasitism.</title>
        <authorList>
            <person name="Haag K.L."/>
            <person name="James T.Y."/>
            <person name="Larsson R."/>
            <person name="Schaer T.M."/>
            <person name="Refardt D."/>
            <person name="Pombert J.-F."/>
            <person name="Ebert D."/>
        </authorList>
    </citation>
    <scope>NUCLEOTIDE SEQUENCE [LARGE SCALE GENOMIC DNA]</scope>
    <source>
        <strain evidence="8 9">UGP3</strain>
        <tissue evidence="8">Spores</tissue>
    </source>
</reference>
<keyword evidence="6 7" id="KW-0472">Membrane</keyword>
<organism evidence="8 9">
    <name type="scientific">Mitosporidium daphniae</name>
    <dbReference type="NCBI Taxonomy" id="1485682"/>
    <lineage>
        <taxon>Eukaryota</taxon>
        <taxon>Fungi</taxon>
        <taxon>Fungi incertae sedis</taxon>
        <taxon>Microsporidia</taxon>
        <taxon>Mitosporidium</taxon>
    </lineage>
</organism>
<dbReference type="HOGENOM" id="CLU_021611_0_2_1"/>
<evidence type="ECO:0000256" key="6">
    <source>
        <dbReference type="ARBA" id="ARBA00023136"/>
    </source>
</evidence>
<dbReference type="Proteomes" id="UP000029725">
    <property type="component" value="Unassembled WGS sequence"/>
</dbReference>
<feature type="transmembrane region" description="Helical" evidence="7">
    <location>
        <begin position="95"/>
        <end position="114"/>
    </location>
</feature>
<keyword evidence="9" id="KW-1185">Reference proteome</keyword>
<feature type="transmembrane region" description="Helical" evidence="7">
    <location>
        <begin position="362"/>
        <end position="380"/>
    </location>
</feature>
<evidence type="ECO:0000256" key="5">
    <source>
        <dbReference type="ARBA" id="ARBA00022989"/>
    </source>
</evidence>
<feature type="transmembrane region" description="Helical" evidence="7">
    <location>
        <begin position="153"/>
        <end position="172"/>
    </location>
</feature>
<dbReference type="Pfam" id="PF01733">
    <property type="entry name" value="Nucleoside_tran"/>
    <property type="match status" value="1"/>
</dbReference>
<dbReference type="PRINTS" id="PR01130">
    <property type="entry name" value="DERENTRNSPRT"/>
</dbReference>
<evidence type="ECO:0000256" key="4">
    <source>
        <dbReference type="ARBA" id="ARBA00022692"/>
    </source>
</evidence>
<name>A0A098VP59_9MICR</name>
<dbReference type="InterPro" id="IPR002259">
    <property type="entry name" value="Eqnu_transpt"/>
</dbReference>